<keyword evidence="3" id="KW-1185">Reference proteome</keyword>
<dbReference type="SUPFAM" id="SSF56672">
    <property type="entry name" value="DNA/RNA polymerases"/>
    <property type="match status" value="1"/>
</dbReference>
<keyword evidence="2" id="KW-0808">Transferase</keyword>
<dbReference type="EMBL" id="JARQWQ010000081">
    <property type="protein sequence ID" value="KAK2552964.1"/>
    <property type="molecule type" value="Genomic_DNA"/>
</dbReference>
<dbReference type="Proteomes" id="UP001249851">
    <property type="component" value="Unassembled WGS sequence"/>
</dbReference>
<dbReference type="InterPro" id="IPR000477">
    <property type="entry name" value="RT_dom"/>
</dbReference>
<proteinExistence type="predicted"/>
<protein>
    <submittedName>
        <fullName evidence="2">RNA-directed DNA polymerase from mobile element jockey</fullName>
    </submittedName>
</protein>
<keyword evidence="2" id="KW-0695">RNA-directed DNA polymerase</keyword>
<accession>A0AAD9UWV6</accession>
<reference evidence="2" key="1">
    <citation type="journal article" date="2023" name="G3 (Bethesda)">
        <title>Whole genome assembly and annotation of the endangered Caribbean coral Acropora cervicornis.</title>
        <authorList>
            <person name="Selwyn J.D."/>
            <person name="Vollmer S.V."/>
        </authorList>
    </citation>
    <scope>NUCLEOTIDE SEQUENCE</scope>
    <source>
        <strain evidence="2">K2</strain>
    </source>
</reference>
<dbReference type="AlphaFoldDB" id="A0AAD9UWV6"/>
<reference evidence="2" key="2">
    <citation type="journal article" date="2023" name="Science">
        <title>Genomic signatures of disease resistance in endangered staghorn corals.</title>
        <authorList>
            <person name="Vollmer S.V."/>
            <person name="Selwyn J.D."/>
            <person name="Despard B.A."/>
            <person name="Roesel C.L."/>
        </authorList>
    </citation>
    <scope>NUCLEOTIDE SEQUENCE</scope>
    <source>
        <strain evidence="2">K2</strain>
    </source>
</reference>
<dbReference type="Pfam" id="PF00078">
    <property type="entry name" value="RVT_1"/>
    <property type="match status" value="1"/>
</dbReference>
<dbReference type="PANTHER" id="PTHR47510:SF3">
    <property type="entry name" value="ENDO_EXONUCLEASE_PHOSPHATASE DOMAIN-CONTAINING PROTEIN"/>
    <property type="match status" value="1"/>
</dbReference>
<feature type="domain" description="Reverse transcriptase" evidence="1">
    <location>
        <begin position="255"/>
        <end position="351"/>
    </location>
</feature>
<dbReference type="InterPro" id="IPR043502">
    <property type="entry name" value="DNA/RNA_pol_sf"/>
</dbReference>
<organism evidence="2 3">
    <name type="scientific">Acropora cervicornis</name>
    <name type="common">Staghorn coral</name>
    <dbReference type="NCBI Taxonomy" id="6130"/>
    <lineage>
        <taxon>Eukaryota</taxon>
        <taxon>Metazoa</taxon>
        <taxon>Cnidaria</taxon>
        <taxon>Anthozoa</taxon>
        <taxon>Hexacorallia</taxon>
        <taxon>Scleractinia</taxon>
        <taxon>Astrocoeniina</taxon>
        <taxon>Acroporidae</taxon>
        <taxon>Acropora</taxon>
    </lineage>
</organism>
<evidence type="ECO:0000313" key="2">
    <source>
        <dbReference type="EMBL" id="KAK2552964.1"/>
    </source>
</evidence>
<name>A0AAD9UWV6_ACRCE</name>
<gene>
    <name evidence="2" type="ORF">P5673_025667</name>
</gene>
<comment type="caution">
    <text evidence="2">The sequence shown here is derived from an EMBL/GenBank/DDBJ whole genome shotgun (WGS) entry which is preliminary data.</text>
</comment>
<keyword evidence="2" id="KW-0548">Nucleotidyltransferase</keyword>
<evidence type="ECO:0000259" key="1">
    <source>
        <dbReference type="Pfam" id="PF00078"/>
    </source>
</evidence>
<sequence>MPESALCAFGRWVSTQDWADVFSISDCVLAFTTKVNSTVNLFFPLKIVRSHPNDKPCMTPRIKDLILQGQQAFSSSDHSLWRLLRNKVARAIASSKQSYYTNQVSRLKSSDPSRWWKHIKQLHGKSSSCVNFTVSHNGSILSDTRLPDFLNHFFASVSNDFTPLDYCTLPAFLPSPKQLPVFSVYEVKSKLANIKVSKAAGPDGILNRVLREFSDELAYPVTELFNRSFEAGLFPESWKQSFISPIPKTCPVQSANHLRPISLTPTLSKIQEDFAVKWLYEDIGKKIDLRQFGSIKGSSTSLCLVDLLYNWLKSLDKPGHYLYACFLDFSKAFDRIDHTILLWKLINLAFYPNDNKLLKSMTLFHHGFLLLLEFLRGLN</sequence>
<dbReference type="PANTHER" id="PTHR47510">
    <property type="entry name" value="REVERSE TRANSCRIPTASE DOMAIN-CONTAINING PROTEIN"/>
    <property type="match status" value="1"/>
</dbReference>
<evidence type="ECO:0000313" key="3">
    <source>
        <dbReference type="Proteomes" id="UP001249851"/>
    </source>
</evidence>
<dbReference type="GO" id="GO:0003964">
    <property type="term" value="F:RNA-directed DNA polymerase activity"/>
    <property type="evidence" value="ECO:0007669"/>
    <property type="project" value="UniProtKB-KW"/>
</dbReference>